<reference evidence="9" key="1">
    <citation type="submission" date="2017-09" db="EMBL/GenBank/DDBJ databases">
        <title>Depth-based differentiation of microbial function through sediment-hosted aquifers and enrichment of novel symbionts in the deep terrestrial subsurface.</title>
        <authorList>
            <person name="Probst A.J."/>
            <person name="Ladd B."/>
            <person name="Jarett J.K."/>
            <person name="Geller-Mcgrath D.E."/>
            <person name="Sieber C.M.K."/>
            <person name="Emerson J.B."/>
            <person name="Anantharaman K."/>
            <person name="Thomas B.C."/>
            <person name="Malmstrom R."/>
            <person name="Stieglmeier M."/>
            <person name="Klingl A."/>
            <person name="Woyke T."/>
            <person name="Ryan C.M."/>
            <person name="Banfield J.F."/>
        </authorList>
    </citation>
    <scope>NUCLEOTIDE SEQUENCE [LARGE SCALE GENOMIC DNA]</scope>
</reference>
<organism evidence="8 9">
    <name type="scientific">bacterium (Candidatus Gribaldobacteria) CG_4_10_14_0_2_um_filter_41_16</name>
    <dbReference type="NCBI Taxonomy" id="2014265"/>
    <lineage>
        <taxon>Bacteria</taxon>
        <taxon>Candidatus Gribaldobacteria</taxon>
    </lineage>
</organism>
<dbReference type="PANTHER" id="PTHR11086">
    <property type="entry name" value="DEOXYCYTIDYLATE DEAMINASE-RELATED"/>
    <property type="match status" value="1"/>
</dbReference>
<dbReference type="GO" id="GO:0006220">
    <property type="term" value="P:pyrimidine nucleotide metabolic process"/>
    <property type="evidence" value="ECO:0007669"/>
    <property type="project" value="InterPro"/>
</dbReference>
<keyword evidence="3" id="KW-0378">Hydrolase</keyword>
<evidence type="ECO:0000259" key="7">
    <source>
        <dbReference type="PROSITE" id="PS51747"/>
    </source>
</evidence>
<feature type="domain" description="CMP/dCMP-type deaminase" evidence="7">
    <location>
        <begin position="11"/>
        <end position="142"/>
    </location>
</feature>
<dbReference type="PANTHER" id="PTHR11086:SF18">
    <property type="entry name" value="DEOXYCYTIDYLATE DEAMINASE"/>
    <property type="match status" value="1"/>
</dbReference>
<evidence type="ECO:0000256" key="4">
    <source>
        <dbReference type="ARBA" id="ARBA00022833"/>
    </source>
</evidence>
<dbReference type="Gene3D" id="3.40.140.10">
    <property type="entry name" value="Cytidine Deaminase, domain 2"/>
    <property type="match status" value="1"/>
</dbReference>
<dbReference type="InterPro" id="IPR016192">
    <property type="entry name" value="APOBEC/CMP_deaminase_Zn-bd"/>
</dbReference>
<dbReference type="InterPro" id="IPR016193">
    <property type="entry name" value="Cytidine_deaminase-like"/>
</dbReference>
<dbReference type="AlphaFoldDB" id="A0A2M7VHU5"/>
<accession>A0A2M7VHU5</accession>
<comment type="similarity">
    <text evidence="1">Belongs to the cytidine and deoxycytidylate deaminase family.</text>
</comment>
<dbReference type="Proteomes" id="UP000229364">
    <property type="component" value="Unassembled WGS sequence"/>
</dbReference>
<dbReference type="PROSITE" id="PS51747">
    <property type="entry name" value="CYT_DCMP_DEAMINASES_2"/>
    <property type="match status" value="1"/>
</dbReference>
<evidence type="ECO:0000313" key="8">
    <source>
        <dbReference type="EMBL" id="PJA01380.1"/>
    </source>
</evidence>
<proteinExistence type="inferred from homology"/>
<evidence type="ECO:0000256" key="5">
    <source>
        <dbReference type="PIRSR" id="PIRSR006019-1"/>
    </source>
</evidence>
<evidence type="ECO:0000256" key="2">
    <source>
        <dbReference type="ARBA" id="ARBA00022723"/>
    </source>
</evidence>
<dbReference type="Pfam" id="PF00383">
    <property type="entry name" value="dCMP_cyt_deam_1"/>
    <property type="match status" value="1"/>
</dbReference>
<dbReference type="InterPro" id="IPR015517">
    <property type="entry name" value="dCMP_deaminase-rel"/>
</dbReference>
<evidence type="ECO:0000313" key="9">
    <source>
        <dbReference type="Proteomes" id="UP000229364"/>
    </source>
</evidence>
<name>A0A2M7VHU5_9BACT</name>
<feature type="binding site" evidence="6">
    <location>
        <position position="111"/>
    </location>
    <ligand>
        <name>Zn(2+)</name>
        <dbReference type="ChEBI" id="CHEBI:29105"/>
        <note>catalytic</note>
    </ligand>
</feature>
<feature type="binding site" evidence="6">
    <location>
        <position position="84"/>
    </location>
    <ligand>
        <name>Zn(2+)</name>
        <dbReference type="ChEBI" id="CHEBI:29105"/>
        <note>catalytic</note>
    </ligand>
</feature>
<dbReference type="GO" id="GO:0008270">
    <property type="term" value="F:zinc ion binding"/>
    <property type="evidence" value="ECO:0007669"/>
    <property type="project" value="InterPro"/>
</dbReference>
<comment type="caution">
    <text evidence="8">The sequence shown here is derived from an EMBL/GenBank/DDBJ whole genome shotgun (WGS) entry which is preliminary data.</text>
</comment>
<dbReference type="EMBL" id="PFPR01000076">
    <property type="protein sequence ID" value="PJA01380.1"/>
    <property type="molecule type" value="Genomic_DNA"/>
</dbReference>
<feature type="binding site" evidence="6">
    <location>
        <position position="114"/>
    </location>
    <ligand>
        <name>Zn(2+)</name>
        <dbReference type="ChEBI" id="CHEBI:29105"/>
        <note>catalytic</note>
    </ligand>
</feature>
<dbReference type="GO" id="GO:0004132">
    <property type="term" value="F:dCMP deaminase activity"/>
    <property type="evidence" value="ECO:0007669"/>
    <property type="project" value="InterPro"/>
</dbReference>
<keyword evidence="4 6" id="KW-0862">Zinc</keyword>
<dbReference type="InterPro" id="IPR002125">
    <property type="entry name" value="CMP_dCMP_dom"/>
</dbReference>
<feature type="active site" description="Proton donor" evidence="5">
    <location>
        <position position="86"/>
    </location>
</feature>
<dbReference type="InterPro" id="IPR016473">
    <property type="entry name" value="dCMP_deaminase"/>
</dbReference>
<evidence type="ECO:0000256" key="3">
    <source>
        <dbReference type="ARBA" id="ARBA00022801"/>
    </source>
</evidence>
<dbReference type="GO" id="GO:0005737">
    <property type="term" value="C:cytoplasm"/>
    <property type="evidence" value="ECO:0007669"/>
    <property type="project" value="TreeGrafter"/>
</dbReference>
<comment type="cofactor">
    <cofactor evidence="6">
        <name>Zn(2+)</name>
        <dbReference type="ChEBI" id="CHEBI:29105"/>
    </cofactor>
</comment>
<gene>
    <name evidence="8" type="ORF">COX74_03040</name>
</gene>
<evidence type="ECO:0000256" key="1">
    <source>
        <dbReference type="ARBA" id="ARBA00006576"/>
    </source>
</evidence>
<evidence type="ECO:0000256" key="6">
    <source>
        <dbReference type="PIRSR" id="PIRSR006019-2"/>
    </source>
</evidence>
<sequence>MAEVTHTSRLSWDETFMNLALLVAQRTACRYHIVGSVFVDANKKIISLGYNGPSEGDYHCTKVGCAKIDGNPVTKKLERCRGVHAEINGIINCQDSKRLRGATLYCTFLPCYDCMKALNNAGIKEIVYNGIYRRIQTGGEKFEEEHEARDLAERRGIKIRKYEGKSYIKDLN</sequence>
<dbReference type="SUPFAM" id="SSF53927">
    <property type="entry name" value="Cytidine deaminase-like"/>
    <property type="match status" value="1"/>
</dbReference>
<dbReference type="PIRSF" id="PIRSF006019">
    <property type="entry name" value="dCMP_deaminase"/>
    <property type="match status" value="1"/>
</dbReference>
<protein>
    <submittedName>
        <fullName evidence="8">Cytidine deaminase</fullName>
    </submittedName>
</protein>
<dbReference type="PROSITE" id="PS00903">
    <property type="entry name" value="CYT_DCMP_DEAMINASES_1"/>
    <property type="match status" value="1"/>
</dbReference>
<keyword evidence="2 6" id="KW-0479">Metal-binding</keyword>